<dbReference type="GO" id="GO:0006508">
    <property type="term" value="P:proteolysis"/>
    <property type="evidence" value="ECO:0007669"/>
    <property type="project" value="UniProtKB-KW"/>
</dbReference>
<feature type="signal peptide" evidence="7">
    <location>
        <begin position="1"/>
        <end position="22"/>
    </location>
</feature>
<keyword evidence="1" id="KW-0031">Aminopeptidase</keyword>
<evidence type="ECO:0000256" key="3">
    <source>
        <dbReference type="ARBA" id="ARBA00022723"/>
    </source>
</evidence>
<keyword evidence="3" id="KW-0479">Metal-binding</keyword>
<dbReference type="InterPro" id="IPR007484">
    <property type="entry name" value="Peptidase_M28"/>
</dbReference>
<proteinExistence type="predicted"/>
<dbReference type="PANTHER" id="PTHR12147:SF56">
    <property type="entry name" value="AMINOPEPTIDASE YDR415C-RELATED"/>
    <property type="match status" value="1"/>
</dbReference>
<dbReference type="GO" id="GO:0008235">
    <property type="term" value="F:metalloexopeptidase activity"/>
    <property type="evidence" value="ECO:0007669"/>
    <property type="project" value="InterPro"/>
</dbReference>
<dbReference type="CDD" id="cd04821">
    <property type="entry name" value="PA_M28_1_2"/>
    <property type="match status" value="1"/>
</dbReference>
<dbReference type="PANTHER" id="PTHR12147">
    <property type="entry name" value="METALLOPEPTIDASE M28 FAMILY MEMBER"/>
    <property type="match status" value="1"/>
</dbReference>
<sequence length="551" mass="59755">MSFKRTLLASLAAVLLASPVLAADLDPARLTEHVKILSSDAFEGRGPDTEGERKTVAYLVEQFKSFGLAPGGDLQKDGTRAWTQDVPLARFDTEGPVAVSVNVGGQTRAWTQGEEIAIRAAQTGISRLTLKDVPLVFIGYGVTAPERNWDDFKGVDMKGKIGLVLINDPDFETGKGEFGGKAMTYYGRWTYKFEEAARRGAVGFLVIHETDPASYGWATVKNSNTNTIFDIIRANPAEAHAPLEGWVQRGVTVDLFKAAGLDFEALKAKAQTRDFRPVELTGVTFSTDHAVKAQKIVSKNVAARKPGRKHPDETVIYTAHWDHLGVGLPDARGDRIYNGALDNSLGTASLLEIGREYAKAPATDRSVVFLAVTAEEKGLLGSEYYASNPLYPLATTAGVINMDGGSTAGPARDFTTSGDAPLTLQDDLVALGAKRGRAYSPDPRPGAGSFFRSDHFPFAKRGVPAISFGSGQDLVEGGRARGEALARDYTTYRYHQPADEWSPDWNLAGTVQDGHLLYDLGRELANSRRWPDWKEGSEFRAVRAGTSAQRK</sequence>
<organism evidence="9 10">
    <name type="scientific">Phenylobacterium parvum</name>
    <dbReference type="NCBI Taxonomy" id="2201350"/>
    <lineage>
        <taxon>Bacteria</taxon>
        <taxon>Pseudomonadati</taxon>
        <taxon>Pseudomonadota</taxon>
        <taxon>Alphaproteobacteria</taxon>
        <taxon>Caulobacterales</taxon>
        <taxon>Caulobacteraceae</taxon>
        <taxon>Phenylobacterium</taxon>
    </lineage>
</organism>
<evidence type="ECO:0000256" key="4">
    <source>
        <dbReference type="ARBA" id="ARBA00022729"/>
    </source>
</evidence>
<protein>
    <submittedName>
        <fullName evidence="9">Peptidase M20</fullName>
    </submittedName>
</protein>
<dbReference type="RefSeq" id="WP_110450901.1">
    <property type="nucleotide sequence ID" value="NZ_CP029479.1"/>
</dbReference>
<dbReference type="GO" id="GO:0004177">
    <property type="term" value="F:aminopeptidase activity"/>
    <property type="evidence" value="ECO:0007669"/>
    <property type="project" value="UniProtKB-KW"/>
</dbReference>
<keyword evidence="4 7" id="KW-0732">Signal</keyword>
<dbReference type="AlphaFoldDB" id="A0A2Z3HU02"/>
<evidence type="ECO:0000256" key="2">
    <source>
        <dbReference type="ARBA" id="ARBA00022670"/>
    </source>
</evidence>
<reference evidence="10" key="1">
    <citation type="submission" date="2018-05" db="EMBL/GenBank/DDBJ databases">
        <title>Genome sequencing of Phenylobacterium sp. HYN0004.</title>
        <authorList>
            <person name="Yi H."/>
            <person name="Baek C."/>
        </authorList>
    </citation>
    <scope>NUCLEOTIDE SEQUENCE [LARGE SCALE GENOMIC DNA]</scope>
    <source>
        <strain evidence="10">HYN0004</strain>
    </source>
</reference>
<feature type="chain" id="PRO_5016315330" evidence="7">
    <location>
        <begin position="23"/>
        <end position="551"/>
    </location>
</feature>
<name>A0A2Z3HU02_9CAUL</name>
<dbReference type="GO" id="GO:0046872">
    <property type="term" value="F:metal ion binding"/>
    <property type="evidence" value="ECO:0007669"/>
    <property type="project" value="UniProtKB-KW"/>
</dbReference>
<evidence type="ECO:0000256" key="7">
    <source>
        <dbReference type="SAM" id="SignalP"/>
    </source>
</evidence>
<dbReference type="Gene3D" id="3.40.630.10">
    <property type="entry name" value="Zn peptidases"/>
    <property type="match status" value="1"/>
</dbReference>
<feature type="domain" description="Peptidase M28" evidence="8">
    <location>
        <begin position="300"/>
        <end position="513"/>
    </location>
</feature>
<dbReference type="CDD" id="cd05660">
    <property type="entry name" value="M28_like_PA"/>
    <property type="match status" value="1"/>
</dbReference>
<keyword evidence="2" id="KW-0645">Protease</keyword>
<dbReference type="InterPro" id="IPR046450">
    <property type="entry name" value="PA_dom_sf"/>
</dbReference>
<evidence type="ECO:0000256" key="5">
    <source>
        <dbReference type="ARBA" id="ARBA00022801"/>
    </source>
</evidence>
<dbReference type="Proteomes" id="UP000247763">
    <property type="component" value="Chromosome"/>
</dbReference>
<accession>A0A2Z3HU02</accession>
<dbReference type="FunFam" id="3.40.630.10:FF:000088">
    <property type="entry name" value="Peptidase M20"/>
    <property type="match status" value="1"/>
</dbReference>
<dbReference type="Gene3D" id="3.50.30.30">
    <property type="match status" value="1"/>
</dbReference>
<keyword evidence="10" id="KW-1185">Reference proteome</keyword>
<keyword evidence="5" id="KW-0378">Hydrolase</keyword>
<evidence type="ECO:0000313" key="9">
    <source>
        <dbReference type="EMBL" id="AWM78335.1"/>
    </source>
</evidence>
<dbReference type="SUPFAM" id="SSF52025">
    <property type="entry name" value="PA domain"/>
    <property type="match status" value="1"/>
</dbReference>
<dbReference type="Pfam" id="PF04389">
    <property type="entry name" value="Peptidase_M28"/>
    <property type="match status" value="1"/>
</dbReference>
<dbReference type="EMBL" id="CP029479">
    <property type="protein sequence ID" value="AWM78335.1"/>
    <property type="molecule type" value="Genomic_DNA"/>
</dbReference>
<dbReference type="InterPro" id="IPR045175">
    <property type="entry name" value="M28_fam"/>
</dbReference>
<dbReference type="KEGG" id="phb:HYN04_11590"/>
<keyword evidence="6" id="KW-0862">Zinc</keyword>
<evidence type="ECO:0000256" key="1">
    <source>
        <dbReference type="ARBA" id="ARBA00022438"/>
    </source>
</evidence>
<evidence type="ECO:0000259" key="8">
    <source>
        <dbReference type="Pfam" id="PF04389"/>
    </source>
</evidence>
<dbReference type="OrthoDB" id="9778250at2"/>
<gene>
    <name evidence="9" type="ORF">HYN04_11590</name>
</gene>
<evidence type="ECO:0000313" key="10">
    <source>
        <dbReference type="Proteomes" id="UP000247763"/>
    </source>
</evidence>
<evidence type="ECO:0000256" key="6">
    <source>
        <dbReference type="ARBA" id="ARBA00022833"/>
    </source>
</evidence>
<dbReference type="SUPFAM" id="SSF53187">
    <property type="entry name" value="Zn-dependent exopeptidases"/>
    <property type="match status" value="1"/>
</dbReference>